<dbReference type="Pfam" id="PF01195">
    <property type="entry name" value="Pept_tRNA_hydro"/>
    <property type="match status" value="1"/>
</dbReference>
<dbReference type="InterPro" id="IPR036416">
    <property type="entry name" value="Pept_tRNA_hydro_sf"/>
</dbReference>
<comment type="catalytic activity">
    <reaction evidence="7 8">
        <text>an N-acyl-L-alpha-aminoacyl-tRNA + H2O = an N-acyl-L-amino acid + a tRNA + H(+)</text>
        <dbReference type="Rhea" id="RHEA:54448"/>
        <dbReference type="Rhea" id="RHEA-COMP:10123"/>
        <dbReference type="Rhea" id="RHEA-COMP:13883"/>
        <dbReference type="ChEBI" id="CHEBI:15377"/>
        <dbReference type="ChEBI" id="CHEBI:15378"/>
        <dbReference type="ChEBI" id="CHEBI:59874"/>
        <dbReference type="ChEBI" id="CHEBI:78442"/>
        <dbReference type="ChEBI" id="CHEBI:138191"/>
        <dbReference type="EC" id="3.1.1.29"/>
    </reaction>
</comment>
<comment type="function">
    <text evidence="7">Catalyzes the release of premature peptidyl moieties from peptidyl-tRNA molecules trapped in stalled 50S ribosomal subunits, and thus maintains levels of free tRNAs and 50S ribosomes.</text>
</comment>
<evidence type="ECO:0000313" key="10">
    <source>
        <dbReference type="EMBL" id="MCQ4840179.1"/>
    </source>
</evidence>
<evidence type="ECO:0000256" key="9">
    <source>
        <dbReference type="RuleBase" id="RU004320"/>
    </source>
</evidence>
<dbReference type="Proteomes" id="UP001524473">
    <property type="component" value="Unassembled WGS sequence"/>
</dbReference>
<sequence length="201" mass="22395">MLNFWKKDISPSGPVEFLVAGLGNPGRQYEGTRHNAGFMALDAIAAKNHTEIKRIKFKGVIGECRLGGMRTLLLKPSTFMNLSGQSVQEAMQFYKLPPERVLILFDDINLEPGKLRIRRKGSDGGHNGMKNIIYLSGSDQFPRIKLGVGQKPHPDYNLADWVLSRFSEQEREALDTAFQNAAAASELIAKGEIDRAMSLYN</sequence>
<feature type="binding site" evidence="7">
    <location>
        <position position="79"/>
    </location>
    <ligand>
        <name>tRNA</name>
        <dbReference type="ChEBI" id="CHEBI:17843"/>
    </ligand>
</feature>
<dbReference type="PROSITE" id="PS01195">
    <property type="entry name" value="PEPT_TRNA_HYDROL_1"/>
    <property type="match status" value="1"/>
</dbReference>
<comment type="function">
    <text evidence="7">Hydrolyzes ribosome-free peptidyl-tRNAs (with 1 or more amino acids incorporated), which drop off the ribosome during protein synthesis, or as a result of ribosome stalling.</text>
</comment>
<feature type="binding site" evidence="7">
    <location>
        <position position="29"/>
    </location>
    <ligand>
        <name>tRNA</name>
        <dbReference type="ChEBI" id="CHEBI:17843"/>
    </ligand>
</feature>
<evidence type="ECO:0000256" key="8">
    <source>
        <dbReference type="RuleBase" id="RU000673"/>
    </source>
</evidence>
<reference evidence="10 11" key="1">
    <citation type="submission" date="2022-06" db="EMBL/GenBank/DDBJ databases">
        <title>Isolation of gut microbiota from human fecal samples.</title>
        <authorList>
            <person name="Pamer E.G."/>
            <person name="Barat B."/>
            <person name="Waligurski E."/>
            <person name="Medina S."/>
            <person name="Paddock L."/>
            <person name="Mostad J."/>
        </authorList>
    </citation>
    <scope>NUCLEOTIDE SEQUENCE [LARGE SCALE GENOMIC DNA]</scope>
    <source>
        <strain evidence="10 11">DFI.9.73</strain>
    </source>
</reference>
<dbReference type="CDD" id="cd00462">
    <property type="entry name" value="PTH"/>
    <property type="match status" value="1"/>
</dbReference>
<accession>A0ABT1RZR9</accession>
<feature type="binding site" evidence="7">
    <location>
        <position position="127"/>
    </location>
    <ligand>
        <name>tRNA</name>
        <dbReference type="ChEBI" id="CHEBI:17843"/>
    </ligand>
</feature>
<comment type="subcellular location">
    <subcellularLocation>
        <location evidence="7">Cytoplasm</location>
    </subcellularLocation>
</comment>
<protein>
    <recommendedName>
        <fullName evidence="6 7">Peptidyl-tRNA hydrolase</fullName>
        <shortName evidence="7">Pth</shortName>
        <ecNumber evidence="1 7">3.1.1.29</ecNumber>
    </recommendedName>
</protein>
<keyword evidence="7" id="KW-0963">Cytoplasm</keyword>
<dbReference type="HAMAP" id="MF_00083">
    <property type="entry name" value="Pept_tRNA_hydro_bact"/>
    <property type="match status" value="1"/>
</dbReference>
<evidence type="ECO:0000256" key="6">
    <source>
        <dbReference type="ARBA" id="ARBA00050038"/>
    </source>
</evidence>
<proteinExistence type="inferred from homology"/>
<dbReference type="SUPFAM" id="SSF53178">
    <property type="entry name" value="Peptidyl-tRNA hydrolase-like"/>
    <property type="match status" value="1"/>
</dbReference>
<dbReference type="InterPro" id="IPR001328">
    <property type="entry name" value="Pept_tRNA_hydro"/>
</dbReference>
<dbReference type="EMBL" id="JANFZH010000020">
    <property type="protein sequence ID" value="MCQ4840179.1"/>
    <property type="molecule type" value="Genomic_DNA"/>
</dbReference>
<feature type="binding site" evidence="7">
    <location>
        <position position="81"/>
    </location>
    <ligand>
        <name>tRNA</name>
        <dbReference type="ChEBI" id="CHEBI:17843"/>
    </ligand>
</feature>
<keyword evidence="3 7" id="KW-0378">Hydrolase</keyword>
<dbReference type="PANTHER" id="PTHR17224:SF1">
    <property type="entry name" value="PEPTIDYL-TRNA HYDROLASE"/>
    <property type="match status" value="1"/>
</dbReference>
<feature type="active site" description="Proton acceptor" evidence="7">
    <location>
        <position position="34"/>
    </location>
</feature>
<evidence type="ECO:0000256" key="1">
    <source>
        <dbReference type="ARBA" id="ARBA00013260"/>
    </source>
</evidence>
<evidence type="ECO:0000313" key="11">
    <source>
        <dbReference type="Proteomes" id="UP001524473"/>
    </source>
</evidence>
<keyword evidence="4 7" id="KW-0694">RNA-binding</keyword>
<dbReference type="Gene3D" id="3.40.50.1470">
    <property type="entry name" value="Peptidyl-tRNA hydrolase"/>
    <property type="match status" value="1"/>
</dbReference>
<comment type="similarity">
    <text evidence="5 7 9">Belongs to the PTH family.</text>
</comment>
<feature type="site" description="Discriminates between blocked and unblocked aminoacyl-tRNA" evidence="7">
    <location>
        <position position="24"/>
    </location>
</feature>
<feature type="site" description="Stabilizes the basic form of H active site to accept a proton" evidence="7">
    <location>
        <position position="106"/>
    </location>
</feature>
<evidence type="ECO:0000256" key="4">
    <source>
        <dbReference type="ARBA" id="ARBA00022884"/>
    </source>
</evidence>
<dbReference type="RefSeq" id="WP_256191840.1">
    <property type="nucleotide sequence ID" value="NZ_CATZHN010000019.1"/>
</dbReference>
<dbReference type="InterPro" id="IPR018171">
    <property type="entry name" value="Pept_tRNA_hydro_CS"/>
</dbReference>
<comment type="caution">
    <text evidence="10">The sequence shown here is derived from an EMBL/GenBank/DDBJ whole genome shotgun (WGS) entry which is preliminary data.</text>
</comment>
<name>A0ABT1RZR9_9FIRM</name>
<dbReference type="GO" id="GO:0004045">
    <property type="term" value="F:peptidyl-tRNA hydrolase activity"/>
    <property type="evidence" value="ECO:0007669"/>
    <property type="project" value="UniProtKB-EC"/>
</dbReference>
<dbReference type="PANTHER" id="PTHR17224">
    <property type="entry name" value="PEPTIDYL-TRNA HYDROLASE"/>
    <property type="match status" value="1"/>
</dbReference>
<evidence type="ECO:0000256" key="5">
    <source>
        <dbReference type="ARBA" id="ARBA00038063"/>
    </source>
</evidence>
<keyword evidence="11" id="KW-1185">Reference proteome</keyword>
<dbReference type="PROSITE" id="PS01196">
    <property type="entry name" value="PEPT_TRNA_HYDROL_2"/>
    <property type="match status" value="1"/>
</dbReference>
<gene>
    <name evidence="7 10" type="primary">pth</name>
    <name evidence="10" type="ORF">NE695_09660</name>
</gene>
<dbReference type="NCBIfam" id="TIGR00447">
    <property type="entry name" value="pth"/>
    <property type="match status" value="1"/>
</dbReference>
<evidence type="ECO:0000256" key="2">
    <source>
        <dbReference type="ARBA" id="ARBA00022555"/>
    </source>
</evidence>
<keyword evidence="2 7" id="KW-0820">tRNA-binding</keyword>
<organism evidence="10 11">
    <name type="scientific">Neglectibacter timonensis</name>
    <dbReference type="NCBI Taxonomy" id="1776382"/>
    <lineage>
        <taxon>Bacteria</taxon>
        <taxon>Bacillati</taxon>
        <taxon>Bacillota</taxon>
        <taxon>Clostridia</taxon>
        <taxon>Eubacteriales</taxon>
        <taxon>Oscillospiraceae</taxon>
        <taxon>Neglectibacter</taxon>
    </lineage>
</organism>
<evidence type="ECO:0000256" key="7">
    <source>
        <dbReference type="HAMAP-Rule" id="MF_00083"/>
    </source>
</evidence>
<dbReference type="EC" id="3.1.1.29" evidence="1 7"/>
<comment type="subunit">
    <text evidence="7">Monomer.</text>
</comment>
<evidence type="ECO:0000256" key="3">
    <source>
        <dbReference type="ARBA" id="ARBA00022801"/>
    </source>
</evidence>